<evidence type="ECO:0000313" key="3">
    <source>
        <dbReference type="Proteomes" id="UP000054843"/>
    </source>
</evidence>
<keyword evidence="1" id="KW-0812">Transmembrane</keyword>
<evidence type="ECO:0000256" key="1">
    <source>
        <dbReference type="SAM" id="Phobius"/>
    </source>
</evidence>
<dbReference type="Proteomes" id="UP000054843">
    <property type="component" value="Unassembled WGS sequence"/>
</dbReference>
<sequence length="154" mass="17526">MANRVWVHFENKQPQSQLANIGIEECQARACALVCQNKHLLTRAHREDLRSPTTPFCELTFSQCPLGQQTLLKANLISRYNFPVIVTLVSAAIAFHLHVFPLQVCEPGSFLLPDYLHHGEITEKGFRLGHQNSKDSNLEDWTSFFPKEFSFSAN</sequence>
<accession>A0A0V1MQS4</accession>
<keyword evidence="1" id="KW-1133">Transmembrane helix</keyword>
<protein>
    <submittedName>
        <fullName evidence="2">Uncharacterized protein</fullName>
    </submittedName>
</protein>
<dbReference type="EMBL" id="JYDO01000054">
    <property type="protein sequence ID" value="KRZ74139.1"/>
    <property type="molecule type" value="Genomic_DNA"/>
</dbReference>
<keyword evidence="1" id="KW-0472">Membrane</keyword>
<comment type="caution">
    <text evidence="2">The sequence shown here is derived from an EMBL/GenBank/DDBJ whole genome shotgun (WGS) entry which is preliminary data.</text>
</comment>
<organism evidence="2 3">
    <name type="scientific">Trichinella papuae</name>
    <dbReference type="NCBI Taxonomy" id="268474"/>
    <lineage>
        <taxon>Eukaryota</taxon>
        <taxon>Metazoa</taxon>
        <taxon>Ecdysozoa</taxon>
        <taxon>Nematoda</taxon>
        <taxon>Enoplea</taxon>
        <taxon>Dorylaimia</taxon>
        <taxon>Trichinellida</taxon>
        <taxon>Trichinellidae</taxon>
        <taxon>Trichinella</taxon>
    </lineage>
</organism>
<feature type="transmembrane region" description="Helical" evidence="1">
    <location>
        <begin position="80"/>
        <end position="100"/>
    </location>
</feature>
<dbReference type="AlphaFoldDB" id="A0A0V1MQS4"/>
<keyword evidence="3" id="KW-1185">Reference proteome</keyword>
<proteinExistence type="predicted"/>
<reference evidence="2 3" key="1">
    <citation type="submission" date="2015-01" db="EMBL/GenBank/DDBJ databases">
        <title>Evolution of Trichinella species and genotypes.</title>
        <authorList>
            <person name="Korhonen P.K."/>
            <person name="Edoardo P."/>
            <person name="Giuseppe L.R."/>
            <person name="Gasser R.B."/>
        </authorList>
    </citation>
    <scope>NUCLEOTIDE SEQUENCE [LARGE SCALE GENOMIC DNA]</scope>
    <source>
        <strain evidence="2">ISS1980</strain>
    </source>
</reference>
<gene>
    <name evidence="2" type="ORF">T10_5724</name>
</gene>
<name>A0A0V1MQS4_9BILA</name>
<evidence type="ECO:0000313" key="2">
    <source>
        <dbReference type="EMBL" id="KRZ74139.1"/>
    </source>
</evidence>